<dbReference type="EMBL" id="CP002581">
    <property type="protein sequence ID" value="AJK50434.1"/>
    <property type="molecule type" value="Genomic_DNA"/>
</dbReference>
<dbReference type="SMART" id="SM00450">
    <property type="entry name" value="RHOD"/>
    <property type="match status" value="4"/>
</dbReference>
<gene>
    <name evidence="3" type="ORF">BGL_2c23780</name>
</gene>
<dbReference type="HOGENOM" id="CLU_024972_1_0_4"/>
<dbReference type="AlphaFoldDB" id="A0A0B6S7N8"/>
<accession>A0A0B6S7N8</accession>
<evidence type="ECO:0000256" key="1">
    <source>
        <dbReference type="ARBA" id="ARBA00022737"/>
    </source>
</evidence>
<dbReference type="PROSITE" id="PS50206">
    <property type="entry name" value="RHODANESE_3"/>
    <property type="match status" value="4"/>
</dbReference>
<name>A0A0B6S7N8_BURPL</name>
<dbReference type="Pfam" id="PF00581">
    <property type="entry name" value="Rhodanese"/>
    <property type="match status" value="4"/>
</dbReference>
<reference evidence="4" key="1">
    <citation type="submission" date="2011-03" db="EMBL/GenBank/DDBJ databases">
        <authorList>
            <person name="Voget S."/>
            <person name="Streit W.R."/>
            <person name="Jaeger K.E."/>
            <person name="Daniel R."/>
        </authorList>
    </citation>
    <scope>NUCLEOTIDE SEQUENCE [LARGE SCALE GENOMIC DNA]</scope>
    <source>
        <strain evidence="4">PG1</strain>
    </source>
</reference>
<protein>
    <recommendedName>
        <fullName evidence="2">Rhodanese domain-containing protein</fullName>
    </recommendedName>
</protein>
<dbReference type="InterPro" id="IPR036873">
    <property type="entry name" value="Rhodanese-like_dom_sf"/>
</dbReference>
<feature type="domain" description="Rhodanese" evidence="2">
    <location>
        <begin position="165"/>
        <end position="256"/>
    </location>
</feature>
<dbReference type="CDD" id="cd01534">
    <property type="entry name" value="4RHOD_Repeat_3"/>
    <property type="match status" value="1"/>
</dbReference>
<dbReference type="RefSeq" id="WP_042628721.1">
    <property type="nucleotide sequence ID" value="NZ_CP002581.1"/>
</dbReference>
<feature type="domain" description="Rhodanese" evidence="2">
    <location>
        <begin position="416"/>
        <end position="506"/>
    </location>
</feature>
<dbReference type="CDD" id="cd01532">
    <property type="entry name" value="4RHOD_Repeat_1"/>
    <property type="match status" value="1"/>
</dbReference>
<sequence length="558" mass="59405">MNTVSDSAASAAFPARSAVAASDAAFPRLSVAEVRAALLAREEIAFVDVREEAPYAAGHPLWAANLPLSKLELEAWSRIPRRDTTIALYGEYDGEDLAPRAAAVLAGLGYTRVHLLDGGLAAWSRMGGELFIDVNVPSKSFGEYVEAQRHTPSLSAQEVQALIDAKADVVIVDARRFDEYQTMSIPTATSVPGAELVLRVRELAPDPATRVIVNCAGRTRSIIGTQSLVNAGLPNPVAALRNGTIGWTLAGQTLDHGAARRFPDAVADAHRAAARDGAREVAAKAGVKRVAAAEVGALDEGGHRTVYRFDVRPPEEYAAGHLPGFASAPGGQLVQETDHHAPVRGARIVLADDDGVRADMSASWLAQMGWEVYVVEPAPASARGEAGVPRMGAPEAAPVERVTPATLAAWLDAERGGDALAVIDVTASVNYVKRHIPGAWYAIRARLREALAAIPAARRYVLTCGTSQLAAFAAADLRALLPADVDVFVLDGGTQAWIDAGLPLEQGETRLASQRDDRYRRPYEGTQNAAAAMQAYLDWEFGLVEQLGRDGTHHFHVI</sequence>
<keyword evidence="4" id="KW-1185">Reference proteome</keyword>
<dbReference type="PANTHER" id="PTHR43855">
    <property type="entry name" value="THIOSULFATE SULFURTRANSFERASE"/>
    <property type="match status" value="1"/>
</dbReference>
<dbReference type="Proteomes" id="UP000031838">
    <property type="component" value="Chromosome 2"/>
</dbReference>
<dbReference type="PANTHER" id="PTHR43855:SF1">
    <property type="entry name" value="THIOSULFATE SULFURTRANSFERASE"/>
    <property type="match status" value="1"/>
</dbReference>
<evidence type="ECO:0000259" key="2">
    <source>
        <dbReference type="PROSITE" id="PS50206"/>
    </source>
</evidence>
<organism evidence="3 4">
    <name type="scientific">Burkholderia plantarii</name>
    <dbReference type="NCBI Taxonomy" id="41899"/>
    <lineage>
        <taxon>Bacteria</taxon>
        <taxon>Pseudomonadati</taxon>
        <taxon>Pseudomonadota</taxon>
        <taxon>Betaproteobacteria</taxon>
        <taxon>Burkholderiales</taxon>
        <taxon>Burkholderiaceae</taxon>
        <taxon>Burkholderia</taxon>
    </lineage>
</organism>
<dbReference type="KEGG" id="bgp:BGL_2c23780"/>
<keyword evidence="1" id="KW-0677">Repeat</keyword>
<dbReference type="Gene3D" id="3.40.250.10">
    <property type="entry name" value="Rhodanese-like domain"/>
    <property type="match status" value="4"/>
</dbReference>
<dbReference type="SUPFAM" id="SSF52821">
    <property type="entry name" value="Rhodanese/Cell cycle control phosphatase"/>
    <property type="match status" value="4"/>
</dbReference>
<evidence type="ECO:0000313" key="3">
    <source>
        <dbReference type="EMBL" id="AJK50434.1"/>
    </source>
</evidence>
<proteinExistence type="predicted"/>
<feature type="domain" description="Rhodanese" evidence="2">
    <location>
        <begin position="310"/>
        <end position="382"/>
    </location>
</feature>
<dbReference type="InterPro" id="IPR051126">
    <property type="entry name" value="Thiosulfate_sulfurtransferase"/>
</dbReference>
<feature type="domain" description="Rhodanese" evidence="2">
    <location>
        <begin position="40"/>
        <end position="132"/>
    </location>
</feature>
<reference evidence="3 4" key="2">
    <citation type="journal article" date="2016" name="Appl. Microbiol. Biotechnol.">
        <title>Mutations improving production and secretion of extracellular lipase by Burkholderia glumae PG1.</title>
        <authorList>
            <person name="Knapp A."/>
            <person name="Voget S."/>
            <person name="Gao R."/>
            <person name="Zaburannyi N."/>
            <person name="Krysciak D."/>
            <person name="Breuer M."/>
            <person name="Hauer B."/>
            <person name="Streit W.R."/>
            <person name="Muller R."/>
            <person name="Daniel R."/>
            <person name="Jaeger K.E."/>
        </authorList>
    </citation>
    <scope>NUCLEOTIDE SEQUENCE [LARGE SCALE GENOMIC DNA]</scope>
    <source>
        <strain evidence="3 4">PG1</strain>
    </source>
</reference>
<dbReference type="InterPro" id="IPR001763">
    <property type="entry name" value="Rhodanese-like_dom"/>
</dbReference>
<evidence type="ECO:0000313" key="4">
    <source>
        <dbReference type="Proteomes" id="UP000031838"/>
    </source>
</evidence>
<dbReference type="CDD" id="cd01535">
    <property type="entry name" value="4RHOD_Repeat_4"/>
    <property type="match status" value="1"/>
</dbReference>